<feature type="transmembrane region" description="Helical" evidence="5">
    <location>
        <begin position="215"/>
        <end position="232"/>
    </location>
</feature>
<feature type="transmembrane region" description="Helical" evidence="5">
    <location>
        <begin position="239"/>
        <end position="260"/>
    </location>
</feature>
<dbReference type="PANTHER" id="PTHR37422">
    <property type="entry name" value="TEICHURONIC ACID BIOSYNTHESIS PROTEIN TUAE"/>
    <property type="match status" value="1"/>
</dbReference>
<feature type="transmembrane region" description="Helical" evidence="5">
    <location>
        <begin position="372"/>
        <end position="391"/>
    </location>
</feature>
<evidence type="ECO:0000256" key="2">
    <source>
        <dbReference type="ARBA" id="ARBA00022692"/>
    </source>
</evidence>
<dbReference type="RefSeq" id="WP_182338532.1">
    <property type="nucleotide sequence ID" value="NZ_JACGXS010000002.1"/>
</dbReference>
<evidence type="ECO:0000313" key="7">
    <source>
        <dbReference type="EMBL" id="MBA8681400.1"/>
    </source>
</evidence>
<evidence type="ECO:0000256" key="4">
    <source>
        <dbReference type="ARBA" id="ARBA00023136"/>
    </source>
</evidence>
<evidence type="ECO:0000256" key="5">
    <source>
        <dbReference type="SAM" id="Phobius"/>
    </source>
</evidence>
<dbReference type="GO" id="GO:0016020">
    <property type="term" value="C:membrane"/>
    <property type="evidence" value="ECO:0007669"/>
    <property type="project" value="UniProtKB-SubCell"/>
</dbReference>
<feature type="transmembrane region" description="Helical" evidence="5">
    <location>
        <begin position="70"/>
        <end position="88"/>
    </location>
</feature>
<proteinExistence type="predicted"/>
<evidence type="ECO:0000313" key="8">
    <source>
        <dbReference type="Proteomes" id="UP000547058"/>
    </source>
</evidence>
<keyword evidence="4 5" id="KW-0472">Membrane</keyword>
<feature type="transmembrane region" description="Helical" evidence="5">
    <location>
        <begin position="94"/>
        <end position="112"/>
    </location>
</feature>
<name>A0A7W3FKU7_9GAMM</name>
<dbReference type="InterPro" id="IPR051533">
    <property type="entry name" value="WaaL-like"/>
</dbReference>
<evidence type="ECO:0000256" key="3">
    <source>
        <dbReference type="ARBA" id="ARBA00022989"/>
    </source>
</evidence>
<dbReference type="InterPro" id="IPR007016">
    <property type="entry name" value="O-antigen_ligase-rel_domated"/>
</dbReference>
<dbReference type="Pfam" id="PF04932">
    <property type="entry name" value="Wzy_C"/>
    <property type="match status" value="1"/>
</dbReference>
<dbReference type="GO" id="GO:0016874">
    <property type="term" value="F:ligase activity"/>
    <property type="evidence" value="ECO:0007669"/>
    <property type="project" value="UniProtKB-KW"/>
</dbReference>
<feature type="domain" description="O-antigen ligase-related" evidence="6">
    <location>
        <begin position="198"/>
        <end position="352"/>
    </location>
</feature>
<accession>A0A7W3FKU7</accession>
<comment type="caution">
    <text evidence="7">The sequence shown here is derived from an EMBL/GenBank/DDBJ whole genome shotgun (WGS) entry which is preliminary data.</text>
</comment>
<protein>
    <submittedName>
        <fullName evidence="7">O-antigen ligase family protein</fullName>
    </submittedName>
</protein>
<organism evidence="7 8">
    <name type="scientific">Stenotrophomonas tumulicola</name>
    <dbReference type="NCBI Taxonomy" id="1685415"/>
    <lineage>
        <taxon>Bacteria</taxon>
        <taxon>Pseudomonadati</taxon>
        <taxon>Pseudomonadota</taxon>
        <taxon>Gammaproteobacteria</taxon>
        <taxon>Lysobacterales</taxon>
        <taxon>Lysobacteraceae</taxon>
        <taxon>Stenotrophomonas</taxon>
    </lineage>
</organism>
<keyword evidence="8" id="KW-1185">Reference proteome</keyword>
<evidence type="ECO:0000256" key="1">
    <source>
        <dbReference type="ARBA" id="ARBA00004141"/>
    </source>
</evidence>
<comment type="subcellular location">
    <subcellularLocation>
        <location evidence="1">Membrane</location>
        <topology evidence="1">Multi-pass membrane protein</topology>
    </subcellularLocation>
</comment>
<feature type="transmembrane region" description="Helical" evidence="5">
    <location>
        <begin position="164"/>
        <end position="185"/>
    </location>
</feature>
<evidence type="ECO:0000259" key="6">
    <source>
        <dbReference type="Pfam" id="PF04932"/>
    </source>
</evidence>
<dbReference type="EMBL" id="JACGXS010000002">
    <property type="protein sequence ID" value="MBA8681400.1"/>
    <property type="molecule type" value="Genomic_DNA"/>
</dbReference>
<feature type="transmembrane region" description="Helical" evidence="5">
    <location>
        <begin position="337"/>
        <end position="360"/>
    </location>
</feature>
<dbReference type="AlphaFoldDB" id="A0A7W3FKU7"/>
<keyword evidence="7" id="KW-0436">Ligase</keyword>
<feature type="transmembrane region" description="Helical" evidence="5">
    <location>
        <begin position="192"/>
        <end position="209"/>
    </location>
</feature>
<feature type="transmembrane region" description="Helical" evidence="5">
    <location>
        <begin position="124"/>
        <end position="144"/>
    </location>
</feature>
<keyword evidence="2 5" id="KW-0812">Transmembrane</keyword>
<dbReference type="PANTHER" id="PTHR37422:SF13">
    <property type="entry name" value="LIPOPOLYSACCHARIDE BIOSYNTHESIS PROTEIN PA4999-RELATED"/>
    <property type="match status" value="1"/>
</dbReference>
<dbReference type="Proteomes" id="UP000547058">
    <property type="component" value="Unassembled WGS sequence"/>
</dbReference>
<reference evidence="7 8" key="1">
    <citation type="submission" date="2020-08" db="EMBL/GenBank/DDBJ databases">
        <title>Stenotrophomonas tumulicola JCM 30961.</title>
        <authorList>
            <person name="Deng Y."/>
        </authorList>
    </citation>
    <scope>NUCLEOTIDE SEQUENCE [LARGE SCALE GENOMIC DNA]</scope>
    <source>
        <strain evidence="7 8">JCM 30961</strain>
    </source>
</reference>
<keyword evidence="3 5" id="KW-1133">Transmembrane helix</keyword>
<gene>
    <name evidence="7" type="ORF">H4O11_06205</name>
</gene>
<sequence>MTPSAALVRHARSRLLAAGRGCVVLALFCVPINKPATSCFIVLAGLAALGGSDTRARWQQAWHDPLAKGMLAWALVLLASALHALLTARDGSALYGSSLWTFVLPLVIASLLQTPQQRWRALHGFAAGVTLVMLASWLMAAGLLPQPAVAELTASMRNTVFKEYTQQGLATLLLASFALSWWALATTRRQRGLAVGIAALSLLNVILLLSSRTSYLAAVPLLLYWLWVLWRASTWQWRLHVPAVALCLIAGVTTIAASNIGDRLVHSVTSEVARYTEHGDATSSGTRLWLWQHTVDMAASNPLFGQGLGQWRTHYQARMHDIHGAAPFLLAHPHQEYLLVLAEEGALGLCALLVLLVLLARLIHRLPVPERHFFTSVLIVYVVAGLGNGLVSDYTHRNTFVLLLSCMPAVATWARRNNEVRDHG</sequence>